<dbReference type="AlphaFoldDB" id="A0A1B8Q211"/>
<comment type="function">
    <text evidence="8">F(1)F(0) ATP synthase produces ATP from ADP in the presence of a proton or sodium gradient. F-type ATPases consist of two structural domains, F(1) containing the extramembraneous catalytic core and F(0) containing the membrane proton channel, linked together by a central stalk and a peripheral stalk. During catalysis, ATP synthesis in the catalytic domain of F(1) is coupled via a rotary mechanism of the central stalk subunits to proton translocation.</text>
</comment>
<dbReference type="InterPro" id="IPR020781">
    <property type="entry name" value="ATPase_OSCP/d_CS"/>
</dbReference>
<dbReference type="SUPFAM" id="SSF47928">
    <property type="entry name" value="N-terminal domain of the delta subunit of the F1F0-ATP synthase"/>
    <property type="match status" value="2"/>
</dbReference>
<evidence type="ECO:0000256" key="4">
    <source>
        <dbReference type="ARBA" id="ARBA00023065"/>
    </source>
</evidence>
<evidence type="ECO:0000313" key="12">
    <source>
        <dbReference type="Proteomes" id="UP000254437"/>
    </source>
</evidence>
<evidence type="ECO:0000313" key="9">
    <source>
        <dbReference type="EMBL" id="OBX62844.1"/>
    </source>
</evidence>
<keyword evidence="6 8" id="KW-0139">CF(1)</keyword>
<dbReference type="OrthoDB" id="9816221at2"/>
<evidence type="ECO:0000256" key="1">
    <source>
        <dbReference type="ARBA" id="ARBA00004370"/>
    </source>
</evidence>
<evidence type="ECO:0000313" key="11">
    <source>
        <dbReference type="Proteomes" id="UP000092607"/>
    </source>
</evidence>
<gene>
    <name evidence="8 10" type="primary">atpH</name>
    <name evidence="9" type="ORF">A9309_06760</name>
    <name evidence="10" type="ORF">NCTC10359_01713</name>
</gene>
<dbReference type="Proteomes" id="UP000092607">
    <property type="component" value="Unassembled WGS sequence"/>
</dbReference>
<dbReference type="Pfam" id="PF00213">
    <property type="entry name" value="OSCP"/>
    <property type="match status" value="2"/>
</dbReference>
<comment type="subcellular location">
    <subcellularLocation>
        <location evidence="8">Cell membrane</location>
        <topology evidence="8">Peripheral membrane protein</topology>
    </subcellularLocation>
    <subcellularLocation>
        <location evidence="1">Membrane</location>
    </subcellularLocation>
</comment>
<evidence type="ECO:0000256" key="2">
    <source>
        <dbReference type="ARBA" id="ARBA00022448"/>
    </source>
</evidence>
<reference evidence="9 11" key="1">
    <citation type="submission" date="2016-06" db="EMBL/GenBank/DDBJ databases">
        <title>Draft genome of Moraxella lacunata CCUG 57757A.</title>
        <authorList>
            <person name="Salva-Serra F."/>
            <person name="Engstrom-Jakobsson H."/>
            <person name="Thorell K."/>
            <person name="Gonzales-Siles L."/>
            <person name="Karlsson R."/>
            <person name="Boulund F."/>
            <person name="Engstrand L."/>
            <person name="Kristiansson E."/>
            <person name="Moore E."/>
        </authorList>
    </citation>
    <scope>NUCLEOTIDE SEQUENCE [LARGE SCALE GENOMIC DNA]</scope>
    <source>
        <strain evidence="9 11">CCUG 57757A</strain>
    </source>
</reference>
<keyword evidence="7 8" id="KW-0066">ATP synthesis</keyword>
<dbReference type="GO" id="GO:0005886">
    <property type="term" value="C:plasma membrane"/>
    <property type="evidence" value="ECO:0007669"/>
    <property type="project" value="UniProtKB-SubCell"/>
</dbReference>
<name>A0A1B8Q211_MORLA</name>
<comment type="similarity">
    <text evidence="8">Belongs to the ATPase delta chain family.</text>
</comment>
<dbReference type="EMBL" id="LZMS01000058">
    <property type="protein sequence ID" value="OBX62844.1"/>
    <property type="molecule type" value="Genomic_DNA"/>
</dbReference>
<organism evidence="9 11">
    <name type="scientific">Moraxella lacunata</name>
    <dbReference type="NCBI Taxonomy" id="477"/>
    <lineage>
        <taxon>Bacteria</taxon>
        <taxon>Pseudomonadati</taxon>
        <taxon>Pseudomonadota</taxon>
        <taxon>Gammaproteobacteria</taxon>
        <taxon>Moraxellales</taxon>
        <taxon>Moraxellaceae</taxon>
        <taxon>Moraxella</taxon>
    </lineage>
</organism>
<proteinExistence type="inferred from homology"/>
<keyword evidence="5 8" id="KW-0472">Membrane</keyword>
<evidence type="ECO:0000256" key="7">
    <source>
        <dbReference type="ARBA" id="ARBA00023310"/>
    </source>
</evidence>
<protein>
    <recommendedName>
        <fullName evidence="8">ATP synthase subunit delta</fullName>
    </recommendedName>
    <alternativeName>
        <fullName evidence="8">ATP synthase F(1) sector subunit delta</fullName>
    </alternativeName>
    <alternativeName>
        <fullName evidence="8">F-type ATPase subunit delta</fullName>
        <shortName evidence="8">F-ATPase subunit delta</shortName>
    </alternativeName>
</protein>
<keyword evidence="8" id="KW-1003">Cell membrane</keyword>
<dbReference type="Gene3D" id="1.10.520.20">
    <property type="entry name" value="N-terminal domain of the delta subunit of the F1F0-ATP synthase"/>
    <property type="match status" value="1"/>
</dbReference>
<evidence type="ECO:0000313" key="10">
    <source>
        <dbReference type="EMBL" id="STZ63289.1"/>
    </source>
</evidence>
<dbReference type="PANTHER" id="PTHR11910">
    <property type="entry name" value="ATP SYNTHASE DELTA CHAIN"/>
    <property type="match status" value="1"/>
</dbReference>
<dbReference type="PROSITE" id="PS00389">
    <property type="entry name" value="ATPASE_DELTA"/>
    <property type="match status" value="1"/>
</dbReference>
<evidence type="ECO:0000256" key="6">
    <source>
        <dbReference type="ARBA" id="ARBA00023196"/>
    </source>
</evidence>
<dbReference type="GO" id="GO:0046933">
    <property type="term" value="F:proton-transporting ATP synthase activity, rotational mechanism"/>
    <property type="evidence" value="ECO:0007669"/>
    <property type="project" value="UniProtKB-UniRule"/>
</dbReference>
<dbReference type="NCBIfam" id="NF004402">
    <property type="entry name" value="PRK05758.2-2"/>
    <property type="match status" value="1"/>
</dbReference>
<keyword evidence="4 8" id="KW-0406">Ion transport</keyword>
<dbReference type="STRING" id="477.A9309_06760"/>
<dbReference type="HAMAP" id="MF_01416">
    <property type="entry name" value="ATP_synth_delta_bact"/>
    <property type="match status" value="1"/>
</dbReference>
<dbReference type="Proteomes" id="UP000254437">
    <property type="component" value="Unassembled WGS sequence"/>
</dbReference>
<dbReference type="EMBL" id="UGQU01000002">
    <property type="protein sequence ID" value="STZ63289.1"/>
    <property type="molecule type" value="Genomic_DNA"/>
</dbReference>
<evidence type="ECO:0000256" key="8">
    <source>
        <dbReference type="HAMAP-Rule" id="MF_01416"/>
    </source>
</evidence>
<dbReference type="RefSeq" id="WP_065255034.1">
    <property type="nucleotide sequence ID" value="NZ_JARDJM010000007.1"/>
</dbReference>
<accession>A0A1B8Q211</accession>
<dbReference type="GO" id="GO:0045259">
    <property type="term" value="C:proton-transporting ATP synthase complex"/>
    <property type="evidence" value="ECO:0007669"/>
    <property type="project" value="UniProtKB-KW"/>
</dbReference>
<sequence length="213" mass="22960">MAELSTLARPYAKAAFDYAKEQNAINEWEDFLLMASDIVRDDAFIGLLHNPAIPASQKTSVLMDIYTSQRPSNSPLAQTLQTAASQGVDVSAAAEVLAGSKHLTANKALTNFVSQLSDNDRLSLLPEIHAHYSKLKSQELKQVDAYVTSAYPLTEAQRKSLQESLAISTGSIVILHEAVDSSLLGGATIKVGDKFTDGSVRGKLKQLKTQLTA</sequence>
<dbReference type="InterPro" id="IPR000711">
    <property type="entry name" value="ATPase_OSCP/dsu"/>
</dbReference>
<evidence type="ECO:0000256" key="5">
    <source>
        <dbReference type="ARBA" id="ARBA00023136"/>
    </source>
</evidence>
<reference evidence="10 12" key="2">
    <citation type="submission" date="2018-06" db="EMBL/GenBank/DDBJ databases">
        <authorList>
            <consortium name="Pathogen Informatics"/>
            <person name="Doyle S."/>
        </authorList>
    </citation>
    <scope>NUCLEOTIDE SEQUENCE [LARGE SCALE GENOMIC DNA]</scope>
    <source>
        <strain evidence="10 12">NCTC10359</strain>
    </source>
</reference>
<dbReference type="NCBIfam" id="TIGR01145">
    <property type="entry name" value="ATP_synt_delta"/>
    <property type="match status" value="1"/>
</dbReference>
<comment type="function">
    <text evidence="8">This protein is part of the stalk that links CF(0) to CF(1). It either transmits conformational changes from CF(0) to CF(1) or is implicated in proton conduction.</text>
</comment>
<dbReference type="InterPro" id="IPR026015">
    <property type="entry name" value="ATP_synth_OSCP/delta_N_sf"/>
</dbReference>
<keyword evidence="3 8" id="KW-0375">Hydrogen ion transport</keyword>
<evidence type="ECO:0000256" key="3">
    <source>
        <dbReference type="ARBA" id="ARBA00022781"/>
    </source>
</evidence>
<keyword evidence="2 8" id="KW-0813">Transport</keyword>